<dbReference type="NCBIfam" id="TIGR00879">
    <property type="entry name" value="SP"/>
    <property type="match status" value="1"/>
</dbReference>
<evidence type="ECO:0000256" key="8">
    <source>
        <dbReference type="ARBA" id="ARBA00023136"/>
    </source>
</evidence>
<dbReference type="PROSITE" id="PS00217">
    <property type="entry name" value="SUGAR_TRANSPORT_2"/>
    <property type="match status" value="1"/>
</dbReference>
<feature type="transmembrane region" description="Helical" evidence="11">
    <location>
        <begin position="142"/>
        <end position="164"/>
    </location>
</feature>
<reference evidence="13" key="1">
    <citation type="journal article" date="2019" name="Plant J.">
        <title>Chlorella vulgaris genome assembly and annotation reveals the molecular basis for metabolic acclimation to high light conditions.</title>
        <authorList>
            <person name="Cecchin M."/>
            <person name="Marcolungo L."/>
            <person name="Rossato M."/>
            <person name="Girolomoni L."/>
            <person name="Cosentino E."/>
            <person name="Cuine S."/>
            <person name="Li-Beisson Y."/>
            <person name="Delledonne M."/>
            <person name="Ballottari M."/>
        </authorList>
    </citation>
    <scope>NUCLEOTIDE SEQUENCE</scope>
    <source>
        <strain evidence="13">211/11P</strain>
    </source>
</reference>
<protein>
    <recommendedName>
        <fullName evidence="12">Major facilitator superfamily (MFS) profile domain-containing protein</fullName>
    </recommendedName>
</protein>
<dbReference type="GO" id="GO:0016020">
    <property type="term" value="C:membrane"/>
    <property type="evidence" value="ECO:0007669"/>
    <property type="project" value="UniProtKB-SubCell"/>
</dbReference>
<dbReference type="GO" id="GO:0015145">
    <property type="term" value="F:monosaccharide transmembrane transporter activity"/>
    <property type="evidence" value="ECO:0007669"/>
    <property type="project" value="InterPro"/>
</dbReference>
<feature type="transmembrane region" description="Helical" evidence="11">
    <location>
        <begin position="21"/>
        <end position="42"/>
    </location>
</feature>
<dbReference type="Pfam" id="PF00083">
    <property type="entry name" value="Sugar_tr"/>
    <property type="match status" value="1"/>
</dbReference>
<feature type="transmembrane region" description="Helical" evidence="11">
    <location>
        <begin position="429"/>
        <end position="452"/>
    </location>
</feature>
<dbReference type="FunFam" id="1.20.1250.20:FF:000002">
    <property type="entry name" value="Sugar transport protein 13"/>
    <property type="match status" value="1"/>
</dbReference>
<dbReference type="InterPro" id="IPR005828">
    <property type="entry name" value="MFS_sugar_transport-like"/>
</dbReference>
<keyword evidence="7 11" id="KW-1133">Transmembrane helix</keyword>
<dbReference type="Proteomes" id="UP001055712">
    <property type="component" value="Unassembled WGS sequence"/>
</dbReference>
<comment type="subcellular location">
    <subcellularLocation>
        <location evidence="1">Membrane</location>
        <topology evidence="1">Multi-pass membrane protein</topology>
    </subcellularLocation>
</comment>
<name>A0A9D4YTE6_CHLVU</name>
<comment type="similarity">
    <text evidence="2 9">Belongs to the major facilitator superfamily. Sugar transporter (TC 2.A.1.1) family.</text>
</comment>
<dbReference type="PRINTS" id="PR00171">
    <property type="entry name" value="SUGRTRNSPORT"/>
</dbReference>
<gene>
    <name evidence="13" type="ORF">D9Q98_009011</name>
</gene>
<dbReference type="GO" id="GO:0015293">
    <property type="term" value="F:symporter activity"/>
    <property type="evidence" value="ECO:0007669"/>
    <property type="project" value="UniProtKB-KW"/>
</dbReference>
<dbReference type="SUPFAM" id="SSF103473">
    <property type="entry name" value="MFS general substrate transporter"/>
    <property type="match status" value="1"/>
</dbReference>
<dbReference type="Gene3D" id="1.20.1250.20">
    <property type="entry name" value="MFS general substrate transporter like domains"/>
    <property type="match status" value="1"/>
</dbReference>
<evidence type="ECO:0000256" key="5">
    <source>
        <dbReference type="ARBA" id="ARBA00022692"/>
    </source>
</evidence>
<feature type="transmembrane region" description="Helical" evidence="11">
    <location>
        <begin position="87"/>
        <end position="110"/>
    </location>
</feature>
<feature type="transmembrane region" description="Helical" evidence="11">
    <location>
        <begin position="391"/>
        <end position="417"/>
    </location>
</feature>
<accession>A0A9D4YTE6</accession>
<evidence type="ECO:0000256" key="4">
    <source>
        <dbReference type="ARBA" id="ARBA00022597"/>
    </source>
</evidence>
<keyword evidence="14" id="KW-1185">Reference proteome</keyword>
<feature type="region of interest" description="Disordered" evidence="10">
    <location>
        <begin position="533"/>
        <end position="553"/>
    </location>
</feature>
<dbReference type="InterPro" id="IPR045262">
    <property type="entry name" value="STP/PLT_plant"/>
</dbReference>
<sequence>MAGGGVAPIGAGGRAAHYKGGMTGTVLFIAIVAASGGLLFGYDLGVTGGVEAQDSFLIKFFPGVYEEKNSPENLNNLSPYCVFDDQLLALFTSSLFIAGMVAAPVASYFTRRFGRKVTMLIGGLWFLTGGGLNAGAQDLAMLIVGRIFLGFGIGFANQSVPLYLSEMAPSQYRGGMNILFQLATTIGILVAQLVNYGVQDWDEGWRLSLGLACVPAAILTLGGIILPDSPNSLIERNQKEKGRKVLEKIRGTTEVDAEYEDICEAAYQARNVSQLQAWRNLFKKQYRPSLVLAVMIPTFQQWTGINAIMFYVPILFSSLGTGQKGALLNAVIIGGVNLVATFVSIYLVDRAGRRKLFLEGGMQMLIAQIAVGILLGVSFSTYNTSNLPESITIVTLVLICIFVAGFAWSWGPLGWLVPSEIQTMETRSAGFSLSVSMNFLFSFVLGQCFLSMLCSMEFGVFLFFGCMVAIMTVFVFFLVPETKGVPLEEIYGLYCQHKIWSKVIPPEIVAANLEHAAAAASGLQLKSVEAAEYPSPKFSPSNVKDTPRSSNDQ</sequence>
<feature type="compositionally biased region" description="Polar residues" evidence="10">
    <location>
        <begin position="538"/>
        <end position="553"/>
    </location>
</feature>
<dbReference type="EMBL" id="SIDB01000012">
    <property type="protein sequence ID" value="KAI3425243.1"/>
    <property type="molecule type" value="Genomic_DNA"/>
</dbReference>
<feature type="transmembrane region" description="Helical" evidence="11">
    <location>
        <begin position="458"/>
        <end position="479"/>
    </location>
</feature>
<evidence type="ECO:0000256" key="10">
    <source>
        <dbReference type="SAM" id="MobiDB-lite"/>
    </source>
</evidence>
<feature type="transmembrane region" description="Helical" evidence="11">
    <location>
        <begin position="289"/>
        <end position="314"/>
    </location>
</feature>
<evidence type="ECO:0000256" key="9">
    <source>
        <dbReference type="RuleBase" id="RU003346"/>
    </source>
</evidence>
<feature type="transmembrane region" description="Helical" evidence="11">
    <location>
        <begin position="204"/>
        <end position="226"/>
    </location>
</feature>
<feature type="domain" description="Major facilitator superfamily (MFS) profile" evidence="12">
    <location>
        <begin position="29"/>
        <end position="483"/>
    </location>
</feature>
<feature type="transmembrane region" description="Helical" evidence="11">
    <location>
        <begin position="326"/>
        <end position="348"/>
    </location>
</feature>
<comment type="caution">
    <text evidence="13">The sequence shown here is derived from an EMBL/GenBank/DDBJ whole genome shotgun (WGS) entry which is preliminary data.</text>
</comment>
<keyword evidence="8 11" id="KW-0472">Membrane</keyword>
<organism evidence="13 14">
    <name type="scientific">Chlorella vulgaris</name>
    <name type="common">Green alga</name>
    <dbReference type="NCBI Taxonomy" id="3077"/>
    <lineage>
        <taxon>Eukaryota</taxon>
        <taxon>Viridiplantae</taxon>
        <taxon>Chlorophyta</taxon>
        <taxon>core chlorophytes</taxon>
        <taxon>Trebouxiophyceae</taxon>
        <taxon>Chlorellales</taxon>
        <taxon>Chlorellaceae</taxon>
        <taxon>Chlorella clade</taxon>
        <taxon>Chlorella</taxon>
    </lineage>
</organism>
<evidence type="ECO:0000313" key="14">
    <source>
        <dbReference type="Proteomes" id="UP001055712"/>
    </source>
</evidence>
<dbReference type="PANTHER" id="PTHR23500:SF357">
    <property type="entry name" value="IP12678P"/>
    <property type="match status" value="1"/>
</dbReference>
<keyword evidence="3 9" id="KW-0813">Transport</keyword>
<dbReference type="PROSITE" id="PS50850">
    <property type="entry name" value="MFS"/>
    <property type="match status" value="1"/>
</dbReference>
<evidence type="ECO:0000256" key="1">
    <source>
        <dbReference type="ARBA" id="ARBA00004141"/>
    </source>
</evidence>
<evidence type="ECO:0000256" key="6">
    <source>
        <dbReference type="ARBA" id="ARBA00022847"/>
    </source>
</evidence>
<dbReference type="PROSITE" id="PS00216">
    <property type="entry name" value="SUGAR_TRANSPORT_1"/>
    <property type="match status" value="1"/>
</dbReference>
<dbReference type="InterPro" id="IPR020846">
    <property type="entry name" value="MFS_dom"/>
</dbReference>
<keyword evidence="5 11" id="KW-0812">Transmembrane</keyword>
<dbReference type="CDD" id="cd17361">
    <property type="entry name" value="MFS_STP"/>
    <property type="match status" value="1"/>
</dbReference>
<evidence type="ECO:0000256" key="3">
    <source>
        <dbReference type="ARBA" id="ARBA00022448"/>
    </source>
</evidence>
<evidence type="ECO:0000259" key="12">
    <source>
        <dbReference type="PROSITE" id="PS50850"/>
    </source>
</evidence>
<dbReference type="OrthoDB" id="5296287at2759"/>
<feature type="transmembrane region" description="Helical" evidence="11">
    <location>
        <begin position="176"/>
        <end position="198"/>
    </location>
</feature>
<dbReference type="InterPro" id="IPR005829">
    <property type="entry name" value="Sugar_transporter_CS"/>
</dbReference>
<reference evidence="13" key="2">
    <citation type="submission" date="2020-11" db="EMBL/GenBank/DDBJ databases">
        <authorList>
            <person name="Cecchin M."/>
            <person name="Marcolungo L."/>
            <person name="Rossato M."/>
            <person name="Girolomoni L."/>
            <person name="Cosentino E."/>
            <person name="Cuine S."/>
            <person name="Li-Beisson Y."/>
            <person name="Delledonne M."/>
            <person name="Ballottari M."/>
        </authorList>
    </citation>
    <scope>NUCLEOTIDE SEQUENCE</scope>
    <source>
        <strain evidence="13">211/11P</strain>
        <tissue evidence="13">Whole cell</tissue>
    </source>
</reference>
<keyword evidence="4" id="KW-0762">Sugar transport</keyword>
<dbReference type="InterPro" id="IPR036259">
    <property type="entry name" value="MFS_trans_sf"/>
</dbReference>
<feature type="transmembrane region" description="Helical" evidence="11">
    <location>
        <begin position="360"/>
        <end position="379"/>
    </location>
</feature>
<evidence type="ECO:0000313" key="13">
    <source>
        <dbReference type="EMBL" id="KAI3425243.1"/>
    </source>
</evidence>
<dbReference type="InterPro" id="IPR044778">
    <property type="entry name" value="MFS_STP/MST-like_plant"/>
</dbReference>
<proteinExistence type="inferred from homology"/>
<evidence type="ECO:0000256" key="11">
    <source>
        <dbReference type="SAM" id="Phobius"/>
    </source>
</evidence>
<dbReference type="InterPro" id="IPR003663">
    <property type="entry name" value="Sugar/inositol_transpt"/>
</dbReference>
<keyword evidence="6" id="KW-0769">Symport</keyword>
<evidence type="ECO:0000256" key="7">
    <source>
        <dbReference type="ARBA" id="ARBA00022989"/>
    </source>
</evidence>
<dbReference type="PANTHER" id="PTHR23500">
    <property type="entry name" value="SOLUTE CARRIER FAMILY 2, FACILITATED GLUCOSE TRANSPORTER"/>
    <property type="match status" value="1"/>
</dbReference>
<evidence type="ECO:0000256" key="2">
    <source>
        <dbReference type="ARBA" id="ARBA00010992"/>
    </source>
</evidence>
<dbReference type="AlphaFoldDB" id="A0A9D4YTE6"/>